<protein>
    <recommendedName>
        <fullName evidence="3 5">Glucose-6-phosphate 1-epimerase</fullName>
        <ecNumber evidence="3 5">5.1.3.15</ecNumber>
    </recommendedName>
</protein>
<dbReference type="InterPro" id="IPR014718">
    <property type="entry name" value="GH-type_carb-bd"/>
</dbReference>
<dbReference type="OrthoDB" id="1659429at2759"/>
<feature type="active site" evidence="6">
    <location>
        <position position="153"/>
    </location>
</feature>
<dbReference type="EC" id="5.1.3.15" evidence="3 5"/>
<dbReference type="Proteomes" id="UP000193642">
    <property type="component" value="Unassembled WGS sequence"/>
</dbReference>
<evidence type="ECO:0000256" key="6">
    <source>
        <dbReference type="PIRSR" id="PIRSR016020-1"/>
    </source>
</evidence>
<dbReference type="Pfam" id="PF01263">
    <property type="entry name" value="Aldose_epim"/>
    <property type="match status" value="1"/>
</dbReference>
<dbReference type="GO" id="GO:0047938">
    <property type="term" value="F:glucose-6-phosphate 1-epimerase activity"/>
    <property type="evidence" value="ECO:0007669"/>
    <property type="project" value="UniProtKB-UniRule"/>
</dbReference>
<keyword evidence="4 5" id="KW-0413">Isomerase</keyword>
<feature type="binding site" evidence="7">
    <location>
        <position position="79"/>
    </location>
    <ligand>
        <name>substrate</name>
    </ligand>
</feature>
<dbReference type="PIRSF" id="PIRSF016020">
    <property type="entry name" value="PHexose_mutarotase"/>
    <property type="match status" value="1"/>
</dbReference>
<evidence type="ECO:0000256" key="3">
    <source>
        <dbReference type="ARBA" id="ARBA00012083"/>
    </source>
</evidence>
<feature type="active site" evidence="6">
    <location>
        <position position="257"/>
    </location>
</feature>
<dbReference type="AlphaFoldDB" id="A0A1Y2B6K6"/>
<comment type="function">
    <text evidence="5">Catalyzes the interconversion between the alpha and beta anomers from at least three hexose 6-phosphate sugars (Glc6P, Gal6P, and Man6P).</text>
</comment>
<accession>A0A1Y2B6K6</accession>
<dbReference type="EMBL" id="MCGO01000082">
    <property type="protein sequence ID" value="ORY30473.1"/>
    <property type="molecule type" value="Genomic_DNA"/>
</dbReference>
<keyword evidence="9" id="KW-1185">Reference proteome</keyword>
<evidence type="ECO:0000256" key="2">
    <source>
        <dbReference type="ARBA" id="ARBA00005866"/>
    </source>
</evidence>
<proteinExistence type="inferred from homology"/>
<feature type="binding site" evidence="7">
    <location>
        <position position="54"/>
    </location>
    <ligand>
        <name>substrate</name>
    </ligand>
</feature>
<evidence type="ECO:0000313" key="9">
    <source>
        <dbReference type="Proteomes" id="UP000193642"/>
    </source>
</evidence>
<evidence type="ECO:0000313" key="8">
    <source>
        <dbReference type="EMBL" id="ORY30473.1"/>
    </source>
</evidence>
<dbReference type="PANTHER" id="PTHR11122:SF13">
    <property type="entry name" value="GLUCOSE-6-PHOSPHATE 1-EPIMERASE"/>
    <property type="match status" value="1"/>
</dbReference>
<evidence type="ECO:0000256" key="7">
    <source>
        <dbReference type="PIRSR" id="PIRSR016020-2"/>
    </source>
</evidence>
<dbReference type="STRING" id="329046.A0A1Y2B6K6"/>
<evidence type="ECO:0000256" key="5">
    <source>
        <dbReference type="PIRNR" id="PIRNR016020"/>
    </source>
</evidence>
<comment type="caution">
    <text evidence="8">The sequence shown here is derived from an EMBL/GenBank/DDBJ whole genome shotgun (WGS) entry which is preliminary data.</text>
</comment>
<dbReference type="SUPFAM" id="SSF74650">
    <property type="entry name" value="Galactose mutarotase-like"/>
    <property type="match status" value="1"/>
</dbReference>
<dbReference type="GO" id="GO:0030246">
    <property type="term" value="F:carbohydrate binding"/>
    <property type="evidence" value="ECO:0007669"/>
    <property type="project" value="UniProtKB-UniRule"/>
</dbReference>
<name>A0A1Y2B6K6_9FUNG</name>
<comment type="catalytic activity">
    <reaction evidence="1">
        <text>alpha-D-glucose 6-phosphate = beta-D-glucose 6-phosphate</text>
        <dbReference type="Rhea" id="RHEA:16249"/>
        <dbReference type="ChEBI" id="CHEBI:58225"/>
        <dbReference type="ChEBI" id="CHEBI:58247"/>
        <dbReference type="EC" id="5.1.3.15"/>
    </reaction>
</comment>
<dbReference type="InterPro" id="IPR025532">
    <property type="entry name" value="G6P_1-epimerase"/>
</dbReference>
<comment type="similarity">
    <text evidence="2 5">Belongs to the glucose-6-phosphate 1-epimerase family.</text>
</comment>
<dbReference type="InterPro" id="IPR008183">
    <property type="entry name" value="Aldose_1/G6P_1-epimerase"/>
</dbReference>
<organism evidence="8 9">
    <name type="scientific">Rhizoclosmatium globosum</name>
    <dbReference type="NCBI Taxonomy" id="329046"/>
    <lineage>
        <taxon>Eukaryota</taxon>
        <taxon>Fungi</taxon>
        <taxon>Fungi incertae sedis</taxon>
        <taxon>Chytridiomycota</taxon>
        <taxon>Chytridiomycota incertae sedis</taxon>
        <taxon>Chytridiomycetes</taxon>
        <taxon>Chytridiales</taxon>
        <taxon>Chytriomycetaceae</taxon>
        <taxon>Rhizoclosmatium</taxon>
    </lineage>
</organism>
<evidence type="ECO:0000256" key="1">
    <source>
        <dbReference type="ARBA" id="ARBA00001096"/>
    </source>
</evidence>
<reference evidence="8 9" key="1">
    <citation type="submission" date="2016-07" db="EMBL/GenBank/DDBJ databases">
        <title>Pervasive Adenine N6-methylation of Active Genes in Fungi.</title>
        <authorList>
            <consortium name="DOE Joint Genome Institute"/>
            <person name="Mondo S.J."/>
            <person name="Dannebaum R.O."/>
            <person name="Kuo R.C."/>
            <person name="Labutti K."/>
            <person name="Haridas S."/>
            <person name="Kuo A."/>
            <person name="Salamov A."/>
            <person name="Ahrendt S.R."/>
            <person name="Lipzen A."/>
            <person name="Sullivan W."/>
            <person name="Andreopoulos W.B."/>
            <person name="Clum A."/>
            <person name="Lindquist E."/>
            <person name="Daum C."/>
            <person name="Ramamoorthy G.K."/>
            <person name="Gryganskyi A."/>
            <person name="Culley D."/>
            <person name="Magnuson J.K."/>
            <person name="James T.Y."/>
            <person name="O'Malley M.A."/>
            <person name="Stajich J.E."/>
            <person name="Spatafora J.W."/>
            <person name="Visel A."/>
            <person name="Grigoriev I.V."/>
        </authorList>
    </citation>
    <scope>NUCLEOTIDE SEQUENCE [LARGE SCALE GENOMIC DNA]</scope>
    <source>
        <strain evidence="8 9">JEL800</strain>
    </source>
</reference>
<dbReference type="PANTHER" id="PTHR11122">
    <property type="entry name" value="APOSPORY-ASSOCIATED PROTEIN C-RELATED"/>
    <property type="match status" value="1"/>
</dbReference>
<dbReference type="GO" id="GO:0005737">
    <property type="term" value="C:cytoplasm"/>
    <property type="evidence" value="ECO:0007669"/>
    <property type="project" value="TreeGrafter"/>
</dbReference>
<dbReference type="GO" id="GO:0005975">
    <property type="term" value="P:carbohydrate metabolic process"/>
    <property type="evidence" value="ECO:0007669"/>
    <property type="project" value="InterPro"/>
</dbReference>
<dbReference type="Gene3D" id="2.70.98.10">
    <property type="match status" value="1"/>
</dbReference>
<dbReference type="CDD" id="cd09020">
    <property type="entry name" value="D-hex-6-P-epi_like"/>
    <property type="match status" value="1"/>
</dbReference>
<sequence length="280" mass="30724">MSVTTSEHKITIHSGSSSAEILLYGATVISWKQDGRQRLFVSNKSKLDGSKPVRGGIPIVFPHFGPNPEFGLPQHGFARNSTWSFAGTQTENATETTVAFSLEPEGVAPELKGKWPHTFKLVYTVTLTKDSLTTSLSAENTGASQFTFTSLLHTYFAVENIDQTKVKGLQGKLYDEKINNKFKVVEENELVGIASEVDRVYYNVGNAGAQIIENGNVTAFLTTRGFDDLVVWNPWIEKAAGMSDFQEGGYKFMLCAEVGQIGTPVVLQPGQKWVGEQVLH</sequence>
<gene>
    <name evidence="8" type="ORF">BCR33DRAFT_724300</name>
</gene>
<evidence type="ECO:0000256" key="4">
    <source>
        <dbReference type="ARBA" id="ARBA00023235"/>
    </source>
</evidence>
<dbReference type="InterPro" id="IPR011013">
    <property type="entry name" value="Gal_mutarotase_sf_dom"/>
</dbReference>
<feature type="binding site" evidence="7">
    <location>
        <position position="74"/>
    </location>
    <ligand>
        <name>substrate</name>
    </ligand>
</feature>